<sequence length="102" mass="11525">MFQFMERPRDGRAILEHKSGVIRLREASRASTYAVLHMTSSPPATTVKLINWFANVNINTTLLKYHVANDAVVLPTKQMVSANGITNSTLPDRPHHMEMRSH</sequence>
<dbReference type="OrthoDB" id="10398872at2759"/>
<dbReference type="Proteomes" id="UP000696280">
    <property type="component" value="Unassembled WGS sequence"/>
</dbReference>
<dbReference type="AlphaFoldDB" id="A0A9N9L6R2"/>
<organism evidence="1 2">
    <name type="scientific">Hymenoscyphus fraxineus</name>
    <dbReference type="NCBI Taxonomy" id="746836"/>
    <lineage>
        <taxon>Eukaryota</taxon>
        <taxon>Fungi</taxon>
        <taxon>Dikarya</taxon>
        <taxon>Ascomycota</taxon>
        <taxon>Pezizomycotina</taxon>
        <taxon>Leotiomycetes</taxon>
        <taxon>Helotiales</taxon>
        <taxon>Helotiaceae</taxon>
        <taxon>Hymenoscyphus</taxon>
    </lineage>
</organism>
<accession>A0A9N9L6R2</accession>
<gene>
    <name evidence="1" type="ORF">HYFRA_00013252</name>
</gene>
<protein>
    <submittedName>
        <fullName evidence="1">Uncharacterized protein</fullName>
    </submittedName>
</protein>
<keyword evidence="2" id="KW-1185">Reference proteome</keyword>
<name>A0A9N9L6R2_9HELO</name>
<dbReference type="EMBL" id="CAJVRL010000104">
    <property type="protein sequence ID" value="CAG8961196.1"/>
    <property type="molecule type" value="Genomic_DNA"/>
</dbReference>
<reference evidence="1" key="1">
    <citation type="submission" date="2021-07" db="EMBL/GenBank/DDBJ databases">
        <authorList>
            <person name="Durling M."/>
        </authorList>
    </citation>
    <scope>NUCLEOTIDE SEQUENCE</scope>
</reference>
<evidence type="ECO:0000313" key="2">
    <source>
        <dbReference type="Proteomes" id="UP000696280"/>
    </source>
</evidence>
<proteinExistence type="predicted"/>
<comment type="caution">
    <text evidence="1">The sequence shown here is derived from an EMBL/GenBank/DDBJ whole genome shotgun (WGS) entry which is preliminary data.</text>
</comment>
<evidence type="ECO:0000313" key="1">
    <source>
        <dbReference type="EMBL" id="CAG8961196.1"/>
    </source>
</evidence>